<dbReference type="InterPro" id="IPR050966">
    <property type="entry name" value="Glutamyl_endopeptidase"/>
</dbReference>
<dbReference type="SUPFAM" id="SSF50494">
    <property type="entry name" value="Trypsin-like serine proteases"/>
    <property type="match status" value="1"/>
</dbReference>
<evidence type="ECO:0000256" key="5">
    <source>
        <dbReference type="ARBA" id="ARBA00022825"/>
    </source>
</evidence>
<feature type="compositionally biased region" description="Polar residues" evidence="7">
    <location>
        <begin position="817"/>
        <end position="853"/>
    </location>
</feature>
<keyword evidence="5 6" id="KW-0720">Serine protease</keyword>
<dbReference type="GeneID" id="85417008"/>
<reference evidence="9 10" key="1">
    <citation type="submission" date="2016-10" db="EMBL/GenBank/DDBJ databases">
        <title>The genome sequence of Colletotrichum fioriniae PJ7.</title>
        <authorList>
            <person name="Baroncelli R."/>
        </authorList>
    </citation>
    <scope>NUCLEOTIDE SEQUENCE [LARGE SCALE GENOMIC DNA]</scope>
    <source>
        <strain evidence="9 10">Tom-12</strain>
    </source>
</reference>
<dbReference type="Proteomes" id="UP001227543">
    <property type="component" value="Unassembled WGS sequence"/>
</dbReference>
<dbReference type="RefSeq" id="XP_060372645.1">
    <property type="nucleotide sequence ID" value="XM_060532770.1"/>
</dbReference>
<feature type="region of interest" description="Disordered" evidence="7">
    <location>
        <begin position="466"/>
        <end position="485"/>
    </location>
</feature>
<feature type="compositionally biased region" description="Polar residues" evidence="7">
    <location>
        <begin position="860"/>
        <end position="901"/>
    </location>
</feature>
<dbReference type="EC" id="3.4.21.-" evidence="6"/>
<evidence type="ECO:0000256" key="3">
    <source>
        <dbReference type="ARBA" id="ARBA00022729"/>
    </source>
</evidence>
<dbReference type="InterPro" id="IPR009003">
    <property type="entry name" value="Peptidase_S1_PA"/>
</dbReference>
<dbReference type="InterPro" id="IPR043504">
    <property type="entry name" value="Peptidase_S1_PA_chymotrypsin"/>
</dbReference>
<gene>
    <name evidence="9" type="ORF">CTAM01_16778</name>
</gene>
<dbReference type="PANTHER" id="PTHR15462:SF8">
    <property type="entry name" value="SERINE PROTEASE"/>
    <property type="match status" value="1"/>
</dbReference>
<dbReference type="Gene3D" id="2.40.10.10">
    <property type="entry name" value="Trypsin-like serine proteases"/>
    <property type="match status" value="2"/>
</dbReference>
<proteinExistence type="inferred from homology"/>
<evidence type="ECO:0000313" key="9">
    <source>
        <dbReference type="EMBL" id="KAK1470456.1"/>
    </source>
</evidence>
<keyword evidence="3" id="KW-0732">Signal</keyword>
<dbReference type="InterPro" id="IPR008256">
    <property type="entry name" value="Peptidase_S1B"/>
</dbReference>
<evidence type="ECO:0000256" key="6">
    <source>
        <dbReference type="RuleBase" id="RU004296"/>
    </source>
</evidence>
<dbReference type="PANTHER" id="PTHR15462">
    <property type="entry name" value="SERINE PROTEASE"/>
    <property type="match status" value="1"/>
</dbReference>
<evidence type="ECO:0000313" key="10">
    <source>
        <dbReference type="Proteomes" id="UP001227543"/>
    </source>
</evidence>
<accession>A0ABQ9QHI9</accession>
<feature type="region of interest" description="Disordered" evidence="7">
    <location>
        <begin position="959"/>
        <end position="984"/>
    </location>
</feature>
<organism evidence="9 10">
    <name type="scientific">Colletotrichum tamarilloi</name>
    <dbReference type="NCBI Taxonomy" id="1209934"/>
    <lineage>
        <taxon>Eukaryota</taxon>
        <taxon>Fungi</taxon>
        <taxon>Dikarya</taxon>
        <taxon>Ascomycota</taxon>
        <taxon>Pezizomycotina</taxon>
        <taxon>Sordariomycetes</taxon>
        <taxon>Hypocreomycetidae</taxon>
        <taxon>Glomerellales</taxon>
        <taxon>Glomerellaceae</taxon>
        <taxon>Colletotrichum</taxon>
        <taxon>Colletotrichum acutatum species complex</taxon>
    </lineage>
</organism>
<evidence type="ECO:0000256" key="1">
    <source>
        <dbReference type="ARBA" id="ARBA00008764"/>
    </source>
</evidence>
<feature type="region of interest" description="Disordered" evidence="7">
    <location>
        <begin position="771"/>
        <end position="906"/>
    </location>
</feature>
<name>A0ABQ9QHI9_9PEZI</name>
<keyword evidence="10" id="KW-1185">Reference proteome</keyword>
<protein>
    <recommendedName>
        <fullName evidence="6">Serine protease</fullName>
        <ecNumber evidence="6">3.4.21.-</ecNumber>
    </recommendedName>
</protein>
<comment type="caution">
    <text evidence="9">The sequence shown here is derived from an EMBL/GenBank/DDBJ whole genome shotgun (WGS) entry which is preliminary data.</text>
</comment>
<feature type="compositionally biased region" description="Basic and acidic residues" evidence="7">
    <location>
        <begin position="967"/>
        <end position="984"/>
    </location>
</feature>
<evidence type="ECO:0000256" key="7">
    <source>
        <dbReference type="SAM" id="MobiDB-lite"/>
    </source>
</evidence>
<keyword evidence="4 6" id="KW-0378">Hydrolase</keyword>
<evidence type="ECO:0000256" key="4">
    <source>
        <dbReference type="ARBA" id="ARBA00022801"/>
    </source>
</evidence>
<dbReference type="EMBL" id="MLFU01000262">
    <property type="protein sequence ID" value="KAK1470456.1"/>
    <property type="molecule type" value="Genomic_DNA"/>
</dbReference>
<keyword evidence="2 6" id="KW-0645">Protease</keyword>
<evidence type="ECO:0000256" key="2">
    <source>
        <dbReference type="ARBA" id="ARBA00022670"/>
    </source>
</evidence>
<dbReference type="PRINTS" id="PR00839">
    <property type="entry name" value="V8PROTEASE"/>
</dbReference>
<dbReference type="InterPro" id="IPR001254">
    <property type="entry name" value="Trypsin_dom"/>
</dbReference>
<sequence>MAHHLLSRAAIWTLQSSTPELPADSAILPDDGTIGMESVFGKDKRRLVEPQDFADGGKFRSIVKIQARFNSGNDQTIWMMGTGWLVSPDTVVTAGHVVYDWRNRWQAAIEIKCFIGYSGLASVGTSKVQGRFGEHVVTTAHWANGNNKRAHDVAFLKLNRPFTGNLRTIPFQDTPTNGIGLRLGVVGYPGDKHFQHPSGDDDEEGAQMYEEFTRVNYSIQDSQSGAPILQATNDGGFVSIGTHCYGGGHAQKNSGTSIGGDYGINYVAFISLFDSGHFPYPHRFGIKFVNVNPAARTRKLQVHSVRRGAIDAIHNCHGIGFCTSDGAKKNGRNVSEPNVDKSRIKLHIRENEYDQHFNHYNSGVAGYKDDHREDTCTMDDVNCHNGGCNDQAYGESHGRNDDHRSRRNDVIRTIRLRDQMSNDKARDFGKIAGINNSYGGDFDNYYRNSGNSYGGTFNDYHGNPGSSHGGNFTSSHGNSGRNHDSNFNTYHGSLGSNYGGNFNACHGNSGSNYSGNLNNYNGRPGSYYINNLSGYYLGNRTNEVNLFSTRNALPLCSGMDHNSLSSGLELNGPLQRDGEGVCDVLRLFSDSAERPVWDGPPLLGPLGGVVGIVAGSILSAVGGVEFCSMVDGPFQAVESAINAGAIERAVLAEAALQALLKLEYSTEVADIFDIIDIKYRALSPQLSSLAKTMMELSKSKLDSLRVLVQENNERDIDVLDAIQYSIHRIAPPTMQFAKKTVRTVVSVVFNAAWKDQNALRLKKARSCLENSLNHPNKNDQSADDGDPFGSSRLSFIKQQVLGDQSITGNKPTRRRQSISSSRPTRSNQSTTNDQIHTSTQPTNHSQPVGTNQLFRRKRSMSSSQPTRNSWSTTNNQLLPSTPPSTSVQPDASIPTATTSIEQPPMEERDMLADFGTSARVNTLRPKKSIGEILSSSPKGHAAAKVSTNITNCCDIDHDAPGSVLGDVEDRKKSGESESIRQRKSFDSNVDLSFDLASMEDESF</sequence>
<feature type="domain" description="Peptidase S1" evidence="8">
    <location>
        <begin position="74"/>
        <end position="195"/>
    </location>
</feature>
<feature type="compositionally biased region" description="Polar residues" evidence="7">
    <location>
        <begin position="791"/>
        <end position="810"/>
    </location>
</feature>
<comment type="similarity">
    <text evidence="1 6">Belongs to the peptidase S1B family.</text>
</comment>
<dbReference type="Pfam" id="PF00089">
    <property type="entry name" value="Trypsin"/>
    <property type="match status" value="1"/>
</dbReference>
<evidence type="ECO:0000259" key="8">
    <source>
        <dbReference type="Pfam" id="PF00089"/>
    </source>
</evidence>